<dbReference type="PANTHER" id="PTHR23112">
    <property type="entry name" value="G PROTEIN-COUPLED RECEPTOR 157-RELATED"/>
    <property type="match status" value="1"/>
</dbReference>
<feature type="transmembrane region" description="Helical" evidence="5">
    <location>
        <begin position="206"/>
        <end position="226"/>
    </location>
</feature>
<feature type="transmembrane region" description="Helical" evidence="5">
    <location>
        <begin position="232"/>
        <end position="257"/>
    </location>
</feature>
<comment type="subcellular location">
    <subcellularLocation>
        <location evidence="1">Membrane</location>
        <topology evidence="1">Multi-pass membrane protein</topology>
    </subcellularLocation>
</comment>
<feature type="transmembrane region" description="Helical" evidence="5">
    <location>
        <begin position="89"/>
        <end position="111"/>
    </location>
</feature>
<feature type="transmembrane region" description="Helical" evidence="5">
    <location>
        <begin position="12"/>
        <end position="30"/>
    </location>
</feature>
<dbReference type="OrthoDB" id="100006at2759"/>
<feature type="transmembrane region" description="Helical" evidence="5">
    <location>
        <begin position="61"/>
        <end position="80"/>
    </location>
</feature>
<dbReference type="Proteomes" id="UP000076871">
    <property type="component" value="Unassembled WGS sequence"/>
</dbReference>
<dbReference type="AlphaFoldDB" id="A0A165GHN9"/>
<feature type="transmembrane region" description="Helical" evidence="5">
    <location>
        <begin position="142"/>
        <end position="163"/>
    </location>
</feature>
<reference evidence="6 7" key="1">
    <citation type="journal article" date="2016" name="Mol. Biol. Evol.">
        <title>Comparative Genomics of Early-Diverging Mushroom-Forming Fungi Provides Insights into the Origins of Lignocellulose Decay Capabilities.</title>
        <authorList>
            <person name="Nagy L.G."/>
            <person name="Riley R."/>
            <person name="Tritt A."/>
            <person name="Adam C."/>
            <person name="Daum C."/>
            <person name="Floudas D."/>
            <person name="Sun H."/>
            <person name="Yadav J.S."/>
            <person name="Pangilinan J."/>
            <person name="Larsson K.H."/>
            <person name="Matsuura K."/>
            <person name="Barry K."/>
            <person name="Labutti K."/>
            <person name="Kuo R."/>
            <person name="Ohm R.A."/>
            <person name="Bhattacharya S.S."/>
            <person name="Shirouzu T."/>
            <person name="Yoshinaga Y."/>
            <person name="Martin F.M."/>
            <person name="Grigoriev I.V."/>
            <person name="Hibbett D.S."/>
        </authorList>
    </citation>
    <scope>NUCLEOTIDE SEQUENCE [LARGE SCALE GENOMIC DNA]</scope>
    <source>
        <strain evidence="6 7">93-53</strain>
    </source>
</reference>
<dbReference type="PANTHER" id="PTHR23112:SF37">
    <property type="entry name" value="G PROTEIN-COUPLED RECEPTOR GPR1"/>
    <property type="match status" value="1"/>
</dbReference>
<dbReference type="GO" id="GO:0007189">
    <property type="term" value="P:adenylate cyclase-activating G protein-coupled receptor signaling pathway"/>
    <property type="evidence" value="ECO:0007669"/>
    <property type="project" value="TreeGrafter"/>
</dbReference>
<proteinExistence type="predicted"/>
<sequence length="362" mass="40868">MVVRPPCYRNTHVIPIFVSLLCANILQAIASMMDLQWLMDGAVEAGRFCGAQGGLKNGGNVASAVWSAALSVHVFMLLFLRRGMTNRTCIVLIASGWIFVGFVVAIGPLAIQKAEESSYFGPSGYWCWITHEYPEEQMLLEYFFEFLSAACSIILYTAIVLRVRGNLIIANDKWRLRFVPHGERWLLSVSRDYTDNAMMSVAARMVWHPIAYTICLLPVAVARFISFDLRAVPFWVTIFADFIFNMQGFVNVVLVMCTRHLIPDTTMLPMFVPRKVIDFSSSEAYGITPFTLPQPAAEVPEGQEKNLPDVPSHTQLECIEVHSTNADLTRNESTRSGSSISSVDSRMPLFQRWKRRFSFRRA</sequence>
<keyword evidence="2 5" id="KW-0812">Transmembrane</keyword>
<gene>
    <name evidence="6" type="ORF">LAESUDRAFT_645108</name>
</gene>
<evidence type="ECO:0000256" key="4">
    <source>
        <dbReference type="ARBA" id="ARBA00023136"/>
    </source>
</evidence>
<dbReference type="GO" id="GO:0004930">
    <property type="term" value="F:G protein-coupled receptor activity"/>
    <property type="evidence" value="ECO:0007669"/>
    <property type="project" value="TreeGrafter"/>
</dbReference>
<keyword evidence="4 5" id="KW-0472">Membrane</keyword>
<evidence type="ECO:0000256" key="3">
    <source>
        <dbReference type="ARBA" id="ARBA00022989"/>
    </source>
</evidence>
<dbReference type="GeneID" id="63820929"/>
<evidence type="ECO:0000256" key="5">
    <source>
        <dbReference type="SAM" id="Phobius"/>
    </source>
</evidence>
<evidence type="ECO:0000313" key="6">
    <source>
        <dbReference type="EMBL" id="KZT10362.1"/>
    </source>
</evidence>
<evidence type="ECO:0000313" key="7">
    <source>
        <dbReference type="Proteomes" id="UP000076871"/>
    </source>
</evidence>
<evidence type="ECO:0000256" key="1">
    <source>
        <dbReference type="ARBA" id="ARBA00004141"/>
    </source>
</evidence>
<dbReference type="EMBL" id="KV427609">
    <property type="protein sequence ID" value="KZT10362.1"/>
    <property type="molecule type" value="Genomic_DNA"/>
</dbReference>
<protein>
    <submittedName>
        <fullName evidence="6">Uncharacterized protein</fullName>
    </submittedName>
</protein>
<dbReference type="GO" id="GO:0005886">
    <property type="term" value="C:plasma membrane"/>
    <property type="evidence" value="ECO:0007669"/>
    <property type="project" value="TreeGrafter"/>
</dbReference>
<organism evidence="6 7">
    <name type="scientific">Laetiporus sulphureus 93-53</name>
    <dbReference type="NCBI Taxonomy" id="1314785"/>
    <lineage>
        <taxon>Eukaryota</taxon>
        <taxon>Fungi</taxon>
        <taxon>Dikarya</taxon>
        <taxon>Basidiomycota</taxon>
        <taxon>Agaricomycotina</taxon>
        <taxon>Agaricomycetes</taxon>
        <taxon>Polyporales</taxon>
        <taxon>Laetiporus</taxon>
    </lineage>
</organism>
<dbReference type="SUPFAM" id="SSF81321">
    <property type="entry name" value="Family A G protein-coupled receptor-like"/>
    <property type="match status" value="1"/>
</dbReference>
<keyword evidence="3 5" id="KW-1133">Transmembrane helix</keyword>
<dbReference type="STRING" id="1314785.A0A165GHN9"/>
<dbReference type="RefSeq" id="XP_040768102.1">
    <property type="nucleotide sequence ID" value="XM_040903899.1"/>
</dbReference>
<evidence type="ECO:0000256" key="2">
    <source>
        <dbReference type="ARBA" id="ARBA00022692"/>
    </source>
</evidence>
<accession>A0A165GHN9</accession>
<name>A0A165GHN9_9APHY</name>
<dbReference type="InParanoid" id="A0A165GHN9"/>
<keyword evidence="7" id="KW-1185">Reference proteome</keyword>
<dbReference type="Gene3D" id="1.20.1070.10">
    <property type="entry name" value="Rhodopsin 7-helix transmembrane proteins"/>
    <property type="match status" value="1"/>
</dbReference>